<keyword evidence="2" id="KW-1185">Reference proteome</keyword>
<reference evidence="1 2" key="1">
    <citation type="submission" date="2021-01" db="EMBL/GenBank/DDBJ databases">
        <title>Whole genome shotgun sequence of Verrucosispora lutea NBRC 106530.</title>
        <authorList>
            <person name="Komaki H."/>
            <person name="Tamura T."/>
        </authorList>
    </citation>
    <scope>NUCLEOTIDE SEQUENCE [LARGE SCALE GENOMIC DNA]</scope>
    <source>
        <strain evidence="1 2">NBRC 106530</strain>
    </source>
</reference>
<comment type="caution">
    <text evidence="1">The sequence shown here is derived from an EMBL/GenBank/DDBJ whole genome shotgun (WGS) entry which is preliminary data.</text>
</comment>
<organism evidence="1 2">
    <name type="scientific">Micromonospora lutea</name>
    <dbReference type="NCBI Taxonomy" id="419825"/>
    <lineage>
        <taxon>Bacteria</taxon>
        <taxon>Bacillati</taxon>
        <taxon>Actinomycetota</taxon>
        <taxon>Actinomycetes</taxon>
        <taxon>Micromonosporales</taxon>
        <taxon>Micromonosporaceae</taxon>
        <taxon>Micromonospora</taxon>
    </lineage>
</organism>
<accession>A0ABQ4IZ22</accession>
<gene>
    <name evidence="1" type="ORF">Vlu01_37260</name>
</gene>
<evidence type="ECO:0000313" key="1">
    <source>
        <dbReference type="EMBL" id="GIJ23102.1"/>
    </source>
</evidence>
<dbReference type="EMBL" id="BOPB01000021">
    <property type="protein sequence ID" value="GIJ23102.1"/>
    <property type="molecule type" value="Genomic_DNA"/>
</dbReference>
<protein>
    <submittedName>
        <fullName evidence="1">Uncharacterized protein</fullName>
    </submittedName>
</protein>
<name>A0ABQ4IZ22_9ACTN</name>
<evidence type="ECO:0000313" key="2">
    <source>
        <dbReference type="Proteomes" id="UP000643165"/>
    </source>
</evidence>
<proteinExistence type="predicted"/>
<sequence length="77" mass="8308">MSKRGCIARRVYAAARTSPADGTTRRKGTLLTPQVEQGTPLTLSLRSTPPSGILDVVFDQRFYFYYGTGSPAAVGRA</sequence>
<dbReference type="Proteomes" id="UP000643165">
    <property type="component" value="Unassembled WGS sequence"/>
</dbReference>